<evidence type="ECO:0000313" key="1">
    <source>
        <dbReference type="EMBL" id="EXM40946.1"/>
    </source>
</evidence>
<dbReference type="Proteomes" id="UP000021369">
    <property type="component" value="Unassembled WGS sequence"/>
</dbReference>
<dbReference type="RefSeq" id="WP_037284528.1">
    <property type="nucleotide sequence ID" value="NZ_JEOB01000001.1"/>
</dbReference>
<evidence type="ECO:0000313" key="2">
    <source>
        <dbReference type="Proteomes" id="UP000021369"/>
    </source>
</evidence>
<keyword evidence="2" id="KW-1185">Reference proteome</keyword>
<dbReference type="PATRIC" id="fig|1341156.4.peg.30"/>
<gene>
    <name evidence="1" type="ORF">RASY3_01525</name>
</gene>
<accession>A0A011W040</accession>
<proteinExistence type="predicted"/>
<reference evidence="1 2" key="1">
    <citation type="submission" date="2013-06" db="EMBL/GenBank/DDBJ databases">
        <title>Rumen cellulosomics: divergent fiber-degrading strategies revealed by comparative genome-wide analysis of six Ruminococcal strains.</title>
        <authorList>
            <person name="Dassa B."/>
            <person name="Borovok I."/>
            <person name="Lamed R."/>
            <person name="Flint H."/>
            <person name="Yeoman C.J."/>
            <person name="White B."/>
            <person name="Bayer E.A."/>
        </authorList>
    </citation>
    <scope>NUCLEOTIDE SEQUENCE [LARGE SCALE GENOMIC DNA]</scope>
    <source>
        <strain evidence="1 2">SY3</strain>
    </source>
</reference>
<organism evidence="1 2">
    <name type="scientific">Ruminococcus albus SY3</name>
    <dbReference type="NCBI Taxonomy" id="1341156"/>
    <lineage>
        <taxon>Bacteria</taxon>
        <taxon>Bacillati</taxon>
        <taxon>Bacillota</taxon>
        <taxon>Clostridia</taxon>
        <taxon>Eubacteriales</taxon>
        <taxon>Oscillospiraceae</taxon>
        <taxon>Ruminococcus</taxon>
    </lineage>
</organism>
<protein>
    <submittedName>
        <fullName evidence="1">Uncharacterized protein</fullName>
    </submittedName>
</protein>
<name>A0A011W040_RUMAL</name>
<comment type="caution">
    <text evidence="1">The sequence shown here is derived from an EMBL/GenBank/DDBJ whole genome shotgun (WGS) entry which is preliminary data.</text>
</comment>
<dbReference type="EMBL" id="JEOB01000001">
    <property type="protein sequence ID" value="EXM40946.1"/>
    <property type="molecule type" value="Genomic_DNA"/>
</dbReference>
<dbReference type="AlphaFoldDB" id="A0A011W040"/>
<sequence>MENKNIPPYKLAKMSEITKKIVTLLVGNTAFVTLDLDDCKMILHWAERMITEGTNGSNDT</sequence>